<keyword evidence="1" id="KW-0472">Membrane</keyword>
<keyword evidence="4" id="KW-1185">Reference proteome</keyword>
<dbReference type="STRING" id="89784.SAMN04489725_10251"/>
<dbReference type="Proteomes" id="UP000182589">
    <property type="component" value="Unassembled WGS sequence"/>
</dbReference>
<evidence type="ECO:0000256" key="1">
    <source>
        <dbReference type="SAM" id="Phobius"/>
    </source>
</evidence>
<evidence type="ECO:0000313" key="2">
    <source>
        <dbReference type="EMBL" id="GLV13295.1"/>
    </source>
</evidence>
<evidence type="ECO:0000313" key="3">
    <source>
        <dbReference type="EMBL" id="SDW10734.1"/>
    </source>
</evidence>
<keyword evidence="1" id="KW-0812">Transmembrane</keyword>
<feature type="transmembrane region" description="Helical" evidence="1">
    <location>
        <begin position="35"/>
        <end position="55"/>
    </location>
</feature>
<reference evidence="3" key="2">
    <citation type="submission" date="2016-10" db="EMBL/GenBank/DDBJ databases">
        <authorList>
            <person name="de Groot N.N."/>
        </authorList>
    </citation>
    <scope>NUCLEOTIDE SEQUENCE [LARGE SCALE GENOMIC DNA]</scope>
    <source>
        <strain evidence="3">DSM 12489</strain>
    </source>
</reference>
<dbReference type="AlphaFoldDB" id="A0A1H2QVQ9"/>
<dbReference type="Proteomes" id="UP001157137">
    <property type="component" value="Unassembled WGS sequence"/>
</dbReference>
<gene>
    <name evidence="2" type="ORF">Heshes_09790</name>
    <name evidence="3" type="ORF">SAMN04489725_10251</name>
</gene>
<proteinExistence type="predicted"/>
<dbReference type="EMBL" id="BSRA01000004">
    <property type="protein sequence ID" value="GLV13295.1"/>
    <property type="molecule type" value="Genomic_DNA"/>
</dbReference>
<protein>
    <submittedName>
        <fullName evidence="3">Uncharacterized protein</fullName>
    </submittedName>
</protein>
<reference evidence="2" key="3">
    <citation type="submission" date="2023-02" db="EMBL/GenBank/DDBJ databases">
        <title>Proposal of a novel subspecies: Alicyclobacillus hesperidum subspecies aegle.</title>
        <authorList>
            <person name="Goto K."/>
            <person name="Fujii T."/>
            <person name="Yasui K."/>
            <person name="Mochida K."/>
            <person name="Kato-Tanaka Y."/>
            <person name="Morohoshi S."/>
            <person name="An S.Y."/>
            <person name="Kasai H."/>
            <person name="Yokota A."/>
        </authorList>
    </citation>
    <scope>NUCLEOTIDE SEQUENCE</scope>
    <source>
        <strain evidence="2">DSM 12766</strain>
    </source>
</reference>
<accession>A0A1H2QVQ9</accession>
<dbReference type="RefSeq" id="WP_006447240.1">
    <property type="nucleotide sequence ID" value="NZ_BSRA01000004.1"/>
</dbReference>
<sequence>MAQIPLPLVLAMIAIGIGEWPTVNAWSEVSILHHALVHGLFAFAGALAGFQTAWWTRRAEDSAFAQHEDSDSEVIS</sequence>
<reference evidence="4" key="1">
    <citation type="submission" date="2016-10" db="EMBL/GenBank/DDBJ databases">
        <authorList>
            <person name="Varghese N."/>
        </authorList>
    </citation>
    <scope>NUCLEOTIDE SEQUENCE [LARGE SCALE GENOMIC DNA]</scope>
    <source>
        <strain evidence="4">DSM 12489</strain>
    </source>
</reference>
<organism evidence="3 4">
    <name type="scientific">Alicyclobacillus hesperidum</name>
    <dbReference type="NCBI Taxonomy" id="89784"/>
    <lineage>
        <taxon>Bacteria</taxon>
        <taxon>Bacillati</taxon>
        <taxon>Bacillota</taxon>
        <taxon>Bacilli</taxon>
        <taxon>Bacillales</taxon>
        <taxon>Alicyclobacillaceae</taxon>
        <taxon>Alicyclobacillus</taxon>
    </lineage>
</organism>
<name>A0A1H2QVQ9_9BACL</name>
<evidence type="ECO:0000313" key="4">
    <source>
        <dbReference type="Proteomes" id="UP000182589"/>
    </source>
</evidence>
<dbReference type="EMBL" id="FNOJ01000002">
    <property type="protein sequence ID" value="SDW10734.1"/>
    <property type="molecule type" value="Genomic_DNA"/>
</dbReference>
<keyword evidence="1" id="KW-1133">Transmembrane helix</keyword>